<feature type="compositionally biased region" description="Basic and acidic residues" evidence="1">
    <location>
        <begin position="155"/>
        <end position="174"/>
    </location>
</feature>
<feature type="compositionally biased region" description="Polar residues" evidence="1">
    <location>
        <begin position="723"/>
        <end position="732"/>
    </location>
</feature>
<feature type="region of interest" description="Disordered" evidence="1">
    <location>
        <begin position="90"/>
        <end position="735"/>
    </location>
</feature>
<sequence length="857" mass="92442">MARNLPPNPLMAHQYFYQYAQLPVYQWRTYDRATLQYFPHSITPPTTYYPIYPYADNPYKPVPQQYFIHNDRPHTGHGIYRDAATLDGKPAEIVEGPTPKDDAPQEASSSTEATETSETTGLDSVRFLNLKYSNYQTESTPVDPPVEQQPPTEGDGDKDGEDSAAKEGGDRPPDQVETVETTEPETPAEGSPGDSTITDATAIQGAPSGDPEDIVEKVEKLQSEDAPADKVLTVLEKGMTDAGVSPATETTDEAAASPIPEPSSETATPETAGEAAENAGDDNQTSAADADKTTDEHPTEAGDSELPANADPVDEETGTSSEEAAKPETEAEKAADVATSEEPAPVKASEEVKEVVDEAAKEIDAPPSENEAGETPAEDGTAGDASSEDPPTPAPQTEDPPAGSQDAEGGAGEGDDQGDNLKTEAEPAAAEAAQEEADTPPEEVSKEETITAEEVPGPEAEKDGANGENPPDAAAAEETKVEDAPEASDSAPAAEEPAAEEPAAEEPAAEEPAAAAEEEVPAAEEPTAAAEEAPAAEEPASDAPAEEASGDNHVVEAAAVGAAVATAAAAAREMRHHRKYSETREHRPRDPLYGHKARLEREKDKVGLFENAIGRQVSKARAEEQRRHESEEYKQEQESRRERYAKRRAEAAAALAAQEEAEREERRAARRAAKEKREKAEAERERRLQEEAARMMERRKGKEREDLGESDGRRKQGRRPSFAGSSNSTTSPGELFRETLKKLASGESETSVHMFIMRVNSTSSERRRHHHHRHHRHGENKADGEGDEGSQGSSHGQRKDTISDEHSTSGEESSRSRRHYHDDAMSVNRPGLLKRTLNTFTQHVQLRAALRPERIEA</sequence>
<dbReference type="HOGENOM" id="CLU_009874_0_0_1"/>
<feature type="compositionally biased region" description="Basic and acidic residues" evidence="1">
    <location>
        <begin position="797"/>
        <end position="824"/>
    </location>
</feature>
<feature type="compositionally biased region" description="Basic and acidic residues" evidence="1">
    <location>
        <begin position="348"/>
        <end position="364"/>
    </location>
</feature>
<protein>
    <submittedName>
        <fullName evidence="2">Uncharacterized protein</fullName>
    </submittedName>
</protein>
<feature type="compositionally biased region" description="Acidic residues" evidence="1">
    <location>
        <begin position="497"/>
        <end position="509"/>
    </location>
</feature>
<feature type="compositionally biased region" description="Basic and acidic residues" evidence="1">
    <location>
        <begin position="214"/>
        <end position="223"/>
    </location>
</feature>
<keyword evidence="3" id="KW-1185">Reference proteome</keyword>
<dbReference type="VEuPathDB" id="FungiDB:PV10_00539"/>
<gene>
    <name evidence="2" type="ORF">PV10_00539</name>
</gene>
<reference evidence="2 3" key="1">
    <citation type="submission" date="2015-01" db="EMBL/GenBank/DDBJ databases">
        <title>The Genome Sequence of Exophiala mesophila CBS40295.</title>
        <authorList>
            <consortium name="The Broad Institute Genomics Platform"/>
            <person name="Cuomo C."/>
            <person name="de Hoog S."/>
            <person name="Gorbushina A."/>
            <person name="Stielow B."/>
            <person name="Teixiera M."/>
            <person name="Abouelleil A."/>
            <person name="Chapman S.B."/>
            <person name="Priest M."/>
            <person name="Young S.K."/>
            <person name="Wortman J."/>
            <person name="Nusbaum C."/>
            <person name="Birren B."/>
        </authorList>
    </citation>
    <scope>NUCLEOTIDE SEQUENCE [LARGE SCALE GENOMIC DNA]</scope>
    <source>
        <strain evidence="2 3">CBS 40295</strain>
    </source>
</reference>
<dbReference type="GeneID" id="27318384"/>
<dbReference type="AlphaFoldDB" id="A0A0D1ZQ15"/>
<feature type="compositionally biased region" description="Low complexity" evidence="1">
    <location>
        <begin position="176"/>
        <end position="187"/>
    </location>
</feature>
<accession>A0A0D1ZQ15</accession>
<feature type="compositionally biased region" description="Basic and acidic residues" evidence="1">
    <location>
        <begin position="580"/>
        <end position="607"/>
    </location>
</feature>
<dbReference type="EMBL" id="KN847520">
    <property type="protein sequence ID" value="KIV96712.1"/>
    <property type="molecule type" value="Genomic_DNA"/>
</dbReference>
<feature type="compositionally biased region" description="Basic and acidic residues" evidence="1">
    <location>
        <begin position="289"/>
        <end position="300"/>
    </location>
</feature>
<feature type="compositionally biased region" description="Basic residues" evidence="1">
    <location>
        <begin position="766"/>
        <end position="778"/>
    </location>
</feature>
<organism evidence="2 3">
    <name type="scientific">Exophiala mesophila</name>
    <name type="common">Black yeast-like fungus</name>
    <dbReference type="NCBI Taxonomy" id="212818"/>
    <lineage>
        <taxon>Eukaryota</taxon>
        <taxon>Fungi</taxon>
        <taxon>Dikarya</taxon>
        <taxon>Ascomycota</taxon>
        <taxon>Pezizomycotina</taxon>
        <taxon>Eurotiomycetes</taxon>
        <taxon>Chaetothyriomycetidae</taxon>
        <taxon>Chaetothyriales</taxon>
        <taxon>Herpotrichiellaceae</taxon>
        <taxon>Exophiala</taxon>
    </lineage>
</organism>
<proteinExistence type="predicted"/>
<dbReference type="Proteomes" id="UP000054302">
    <property type="component" value="Unassembled WGS sequence"/>
</dbReference>
<feature type="compositionally biased region" description="Low complexity" evidence="1">
    <location>
        <begin position="265"/>
        <end position="277"/>
    </location>
</feature>
<dbReference type="OrthoDB" id="4121293at2759"/>
<feature type="compositionally biased region" description="Low complexity" evidence="1">
    <location>
        <begin position="395"/>
        <end position="408"/>
    </location>
</feature>
<evidence type="ECO:0000313" key="2">
    <source>
        <dbReference type="EMBL" id="KIV96712.1"/>
    </source>
</evidence>
<feature type="compositionally biased region" description="Low complexity" evidence="1">
    <location>
        <begin position="555"/>
        <end position="571"/>
    </location>
</feature>
<feature type="compositionally biased region" description="Low complexity" evidence="1">
    <location>
        <begin position="487"/>
        <end position="496"/>
    </location>
</feature>
<feature type="compositionally biased region" description="Basic and acidic residues" evidence="1">
    <location>
        <begin position="675"/>
        <end position="714"/>
    </location>
</feature>
<evidence type="ECO:0000256" key="1">
    <source>
        <dbReference type="SAM" id="MobiDB-lite"/>
    </source>
</evidence>
<dbReference type="OMA" id="DKNEKVQ"/>
<dbReference type="RefSeq" id="XP_016228286.1">
    <property type="nucleotide sequence ID" value="XM_016364637.1"/>
</dbReference>
<dbReference type="STRING" id="212818.A0A0D1ZQ15"/>
<feature type="compositionally biased region" description="Low complexity" evidence="1">
    <location>
        <begin position="106"/>
        <end position="120"/>
    </location>
</feature>
<feature type="compositionally biased region" description="Basic and acidic residues" evidence="1">
    <location>
        <begin position="323"/>
        <end position="335"/>
    </location>
</feature>
<feature type="compositionally biased region" description="Basic and acidic residues" evidence="1">
    <location>
        <begin position="620"/>
        <end position="650"/>
    </location>
</feature>
<feature type="compositionally biased region" description="Polar residues" evidence="1">
    <location>
        <begin position="131"/>
        <end position="140"/>
    </location>
</feature>
<feature type="compositionally biased region" description="Low complexity" evidence="1">
    <location>
        <begin position="523"/>
        <end position="543"/>
    </location>
</feature>
<evidence type="ECO:0000313" key="3">
    <source>
        <dbReference type="Proteomes" id="UP000054302"/>
    </source>
</evidence>
<name>A0A0D1ZQ15_EXOME</name>
<feature type="region of interest" description="Disordered" evidence="1">
    <location>
        <begin position="762"/>
        <end position="831"/>
    </location>
</feature>